<accession>A0ABQ8L112</accession>
<dbReference type="CDD" id="cd09276">
    <property type="entry name" value="Rnase_HI_RT_non_LTR"/>
    <property type="match status" value="1"/>
</dbReference>
<name>A0ABQ8L112_LABRO</name>
<sequence>MEVNQTKKARKKAWSEANRRNQSGRSAPPQQPCNHKCKVEENTLIVEKKSFIAFICKEESEKGYMASQYIKNKFYSYLDIYTDGSKDEENMVGIGIYIPTLNVSIGKRLPDQLSVYTAEMMAIIRLQIDVRFCWVPVHVNVRGNDKADKIAKKSTRMSDTINIPFGKGEAKTIIKKGMMKKWQERWDTDKSGRKYYSIQKSINAQGVNGRNRREESVLTRLRFDHTGLNKTLCLLEDVEHILLHCGKYREERIRLKQKINQTGRKWNLEGILGTTGERVKDAQDAVVEYLKDAGVYYRI</sequence>
<dbReference type="Proteomes" id="UP000830375">
    <property type="component" value="Unassembled WGS sequence"/>
</dbReference>
<keyword evidence="3" id="KW-1185">Reference proteome</keyword>
<feature type="region of interest" description="Disordered" evidence="1">
    <location>
        <begin position="1"/>
        <end position="34"/>
    </location>
</feature>
<protein>
    <recommendedName>
        <fullName evidence="4">RNase H type-1 domain-containing protein</fullName>
    </recommendedName>
</protein>
<dbReference type="SUPFAM" id="SSF53098">
    <property type="entry name" value="Ribonuclease H-like"/>
    <property type="match status" value="1"/>
</dbReference>
<gene>
    <name evidence="2" type="ORF">H4Q32_024564</name>
</gene>
<evidence type="ECO:0008006" key="4">
    <source>
        <dbReference type="Google" id="ProtNLM"/>
    </source>
</evidence>
<dbReference type="Gene3D" id="3.30.420.10">
    <property type="entry name" value="Ribonuclease H-like superfamily/Ribonuclease H"/>
    <property type="match status" value="2"/>
</dbReference>
<dbReference type="InterPro" id="IPR012337">
    <property type="entry name" value="RNaseH-like_sf"/>
</dbReference>
<organism evidence="2 3">
    <name type="scientific">Labeo rohita</name>
    <name type="common">Indian major carp</name>
    <name type="synonym">Cyprinus rohita</name>
    <dbReference type="NCBI Taxonomy" id="84645"/>
    <lineage>
        <taxon>Eukaryota</taxon>
        <taxon>Metazoa</taxon>
        <taxon>Chordata</taxon>
        <taxon>Craniata</taxon>
        <taxon>Vertebrata</taxon>
        <taxon>Euteleostomi</taxon>
        <taxon>Actinopterygii</taxon>
        <taxon>Neopterygii</taxon>
        <taxon>Teleostei</taxon>
        <taxon>Ostariophysi</taxon>
        <taxon>Cypriniformes</taxon>
        <taxon>Cyprinidae</taxon>
        <taxon>Labeoninae</taxon>
        <taxon>Labeonini</taxon>
        <taxon>Labeo</taxon>
    </lineage>
</organism>
<evidence type="ECO:0000313" key="3">
    <source>
        <dbReference type="Proteomes" id="UP000830375"/>
    </source>
</evidence>
<dbReference type="EMBL" id="JACTAM010002525">
    <property type="protein sequence ID" value="KAI2644425.1"/>
    <property type="molecule type" value="Genomic_DNA"/>
</dbReference>
<dbReference type="InterPro" id="IPR036397">
    <property type="entry name" value="RNaseH_sf"/>
</dbReference>
<evidence type="ECO:0000313" key="2">
    <source>
        <dbReference type="EMBL" id="KAI2644425.1"/>
    </source>
</evidence>
<proteinExistence type="predicted"/>
<evidence type="ECO:0000256" key="1">
    <source>
        <dbReference type="SAM" id="MobiDB-lite"/>
    </source>
</evidence>
<comment type="caution">
    <text evidence="2">The sequence shown here is derived from an EMBL/GenBank/DDBJ whole genome shotgun (WGS) entry which is preliminary data.</text>
</comment>
<reference evidence="2 3" key="1">
    <citation type="submission" date="2022-01" db="EMBL/GenBank/DDBJ databases">
        <title>A high-quality chromosome-level genome assembly of rohu carp, Labeo rohita.</title>
        <authorList>
            <person name="Arick M.A. II"/>
            <person name="Hsu C.-Y."/>
            <person name="Magbanua Z."/>
            <person name="Pechanova O."/>
            <person name="Grover C."/>
            <person name="Miller E."/>
            <person name="Thrash A."/>
            <person name="Ezzel L."/>
            <person name="Alam S."/>
            <person name="Benzie J."/>
            <person name="Hamilton M."/>
            <person name="Karsi A."/>
            <person name="Lawrence M.L."/>
            <person name="Peterson D.G."/>
        </authorList>
    </citation>
    <scope>NUCLEOTIDE SEQUENCE [LARGE SCALE GENOMIC DNA]</scope>
    <source>
        <strain evidence="3">BAU-BD-2019</strain>
        <tissue evidence="2">Blood</tissue>
    </source>
</reference>